<gene>
    <name evidence="1" type="ORF">ACFQO0_06490</name>
</gene>
<sequence length="523" mass="60048">MNETIGFPTLGELVQFSYDAFGVLPRKRSLDNEINESNKKSIQKALIRLKNEEGDINENMGSLIKDLSFLIAGHIPNPRVSLAIGEILADIEELYLSVLQSEGTYWDKKKTIQWVISDHLISRFAFSLHRNMLSFNVAAGGLKMPDGYWFLPIFSDKKITMPLETVMRWIYGQCECTQASFHCPQGALSQENFEQSRRLDNAKNWIKSRKPPSLSGLMWNFNEGFKALSGSKGEMPTITITPQMRESFSIALVLGRASSYVFNAILENFGRAYAEEICSQFREQYAHAEEEFHDFKVGNEQYVADEKFSLIEADRFWAEETELFCKGYRDNMAEYNAFFRSIPFEMHGEWIASEAKRDQLIQQFGKLVVSDLVGQRQRSANRNEVPQAFWICLGKGLELKSNPLVSAEEIESLEQEAKAARVDKLLGWLVPWLRANRYYRLGESALAFHEIEDAFFKAKYCAGGNQRTVVKLFVKLAARNKKWSAFKRGVSWAAFIRLDFPWLRNGLPSDDKMKYLFEEMGVQ</sequence>
<dbReference type="RefSeq" id="WP_382233201.1">
    <property type="nucleotide sequence ID" value="NZ_JBHTCC010000001.1"/>
</dbReference>
<keyword evidence="2" id="KW-1185">Reference proteome</keyword>
<comment type="caution">
    <text evidence="1">The sequence shown here is derived from an EMBL/GenBank/DDBJ whole genome shotgun (WGS) entry which is preliminary data.</text>
</comment>
<evidence type="ECO:0000313" key="2">
    <source>
        <dbReference type="Proteomes" id="UP001596379"/>
    </source>
</evidence>
<dbReference type="EMBL" id="JBHTCC010000001">
    <property type="protein sequence ID" value="MFC7298079.1"/>
    <property type="molecule type" value="Genomic_DNA"/>
</dbReference>
<evidence type="ECO:0000313" key="1">
    <source>
        <dbReference type="EMBL" id="MFC7298079.1"/>
    </source>
</evidence>
<proteinExistence type="predicted"/>
<protein>
    <submittedName>
        <fullName evidence="1">Uncharacterized protein</fullName>
    </submittedName>
</protein>
<reference evidence="2" key="1">
    <citation type="journal article" date="2019" name="Int. J. Syst. Evol. Microbiol.">
        <title>The Global Catalogue of Microorganisms (GCM) 10K type strain sequencing project: providing services to taxonomists for standard genome sequencing and annotation.</title>
        <authorList>
            <consortium name="The Broad Institute Genomics Platform"/>
            <consortium name="The Broad Institute Genome Sequencing Center for Infectious Disease"/>
            <person name="Wu L."/>
            <person name="Ma J."/>
        </authorList>
    </citation>
    <scope>NUCLEOTIDE SEQUENCE [LARGE SCALE GENOMIC DNA]</scope>
    <source>
        <strain evidence="2">CCUG 36956</strain>
    </source>
</reference>
<name>A0ABW2J3J8_9BURK</name>
<dbReference type="Proteomes" id="UP001596379">
    <property type="component" value="Unassembled WGS sequence"/>
</dbReference>
<accession>A0ABW2J3J8</accession>
<organism evidence="1 2">
    <name type="scientific">Herminiimonas aquatilis</name>
    <dbReference type="NCBI Taxonomy" id="345342"/>
    <lineage>
        <taxon>Bacteria</taxon>
        <taxon>Pseudomonadati</taxon>
        <taxon>Pseudomonadota</taxon>
        <taxon>Betaproteobacteria</taxon>
        <taxon>Burkholderiales</taxon>
        <taxon>Oxalobacteraceae</taxon>
        <taxon>Herminiimonas</taxon>
    </lineage>
</organism>